<dbReference type="EC" id="2.1.1.221" evidence="1"/>
<dbReference type="GO" id="GO:0052905">
    <property type="term" value="F:tRNA (guanosine(9)-N1)-methyltransferase activity"/>
    <property type="evidence" value="ECO:0007669"/>
    <property type="project" value="UniProtKB-EC"/>
</dbReference>
<feature type="compositionally biased region" description="Basic and acidic residues" evidence="6">
    <location>
        <begin position="343"/>
        <end position="352"/>
    </location>
</feature>
<feature type="compositionally biased region" description="Basic residues" evidence="6">
    <location>
        <begin position="257"/>
        <end position="271"/>
    </location>
</feature>
<feature type="domain" description="SAM-dependent MTase TRM10-type" evidence="7">
    <location>
        <begin position="73"/>
        <end position="262"/>
    </location>
</feature>
<evidence type="ECO:0000256" key="3">
    <source>
        <dbReference type="ARBA" id="ARBA00022679"/>
    </source>
</evidence>
<evidence type="ECO:0000256" key="2">
    <source>
        <dbReference type="ARBA" id="ARBA00022603"/>
    </source>
</evidence>
<dbReference type="EMBL" id="BDIP01000271">
    <property type="protein sequence ID" value="GIQ80933.1"/>
    <property type="molecule type" value="Genomic_DNA"/>
</dbReference>
<dbReference type="AlphaFoldDB" id="A0A9K3CRB7"/>
<evidence type="ECO:0000259" key="7">
    <source>
        <dbReference type="PROSITE" id="PS51675"/>
    </source>
</evidence>
<protein>
    <recommendedName>
        <fullName evidence="1">tRNA (guanine(9)-N(1))-methyltransferase</fullName>
        <ecNumber evidence="1">2.1.1.221</ecNumber>
    </recommendedName>
</protein>
<dbReference type="Gene3D" id="3.40.1280.30">
    <property type="match status" value="1"/>
</dbReference>
<dbReference type="PANTHER" id="PTHR13563">
    <property type="entry name" value="TRNA (GUANINE-9-) METHYLTRANSFERASE"/>
    <property type="match status" value="1"/>
</dbReference>
<evidence type="ECO:0000313" key="8">
    <source>
        <dbReference type="EMBL" id="GIQ80933.1"/>
    </source>
</evidence>
<evidence type="ECO:0000313" key="9">
    <source>
        <dbReference type="Proteomes" id="UP000265618"/>
    </source>
</evidence>
<evidence type="ECO:0000256" key="4">
    <source>
        <dbReference type="ARBA" id="ARBA00022691"/>
    </source>
</evidence>
<dbReference type="InterPro" id="IPR038459">
    <property type="entry name" value="MT_TRM10-typ_sf"/>
</dbReference>
<dbReference type="PANTHER" id="PTHR13563:SF13">
    <property type="entry name" value="TRNA METHYLTRANSFERASE 10 HOMOLOG A"/>
    <property type="match status" value="1"/>
</dbReference>
<dbReference type="InterPro" id="IPR007356">
    <property type="entry name" value="tRNA_m1G_MeTrfase_euk"/>
</dbReference>
<keyword evidence="3" id="KW-0808">Transferase</keyword>
<feature type="compositionally biased region" description="Basic and acidic residues" evidence="6">
    <location>
        <begin position="272"/>
        <end position="285"/>
    </location>
</feature>
<dbReference type="PROSITE" id="PS51675">
    <property type="entry name" value="SAM_MT_TRM10"/>
    <property type="match status" value="1"/>
</dbReference>
<dbReference type="GO" id="GO:0005634">
    <property type="term" value="C:nucleus"/>
    <property type="evidence" value="ECO:0007669"/>
    <property type="project" value="TreeGrafter"/>
</dbReference>
<dbReference type="OrthoDB" id="278300at2759"/>
<sequence length="358" mass="39879">MVPDPTWQAKRIRIKEKKREERKARNAAARKVLVDELGEEAAVAKIKELAIVHAQWHRDKRQRLLEDKAHFIELSAANASRPVPLPIICMDFQFSPLMTDKETRSLGQQMSQLYGAAWRHKNPLPVSVVGLTPGPMQDVMDRYPGFPWEGVDIRPTSLLETYPRDKVLYLSADADEEIEGLEDDHVYVIGAFVDRNRHKNCTNDWAVKNGVRTVRLPIQKGWMTASSVLTVNQCHAYLKALHDGMRGREAFEAVVPPRKRGLGRKKPKGKRKGGDREKEAAKKAENTPCEGVVPGEGGQTETPAETETETPAETETVTETVQTAGDADGSALPPVDSPLPKRPSCDPERETEAEAEAE</sequence>
<evidence type="ECO:0000256" key="1">
    <source>
        <dbReference type="ARBA" id="ARBA00012797"/>
    </source>
</evidence>
<comment type="caution">
    <text evidence="8">The sequence shown here is derived from an EMBL/GenBank/DDBJ whole genome shotgun (WGS) entry which is preliminary data.</text>
</comment>
<name>A0A9K3CRB7_9EUKA</name>
<reference evidence="8 9" key="1">
    <citation type="journal article" date="2018" name="PLoS ONE">
        <title>The draft genome of Kipferlia bialata reveals reductive genome evolution in fornicate parasites.</title>
        <authorList>
            <person name="Tanifuji G."/>
            <person name="Takabayashi S."/>
            <person name="Kume K."/>
            <person name="Takagi M."/>
            <person name="Nakayama T."/>
            <person name="Kamikawa R."/>
            <person name="Inagaki Y."/>
            <person name="Hashimoto T."/>
        </authorList>
    </citation>
    <scope>NUCLEOTIDE SEQUENCE [LARGE SCALE GENOMIC DNA]</scope>
    <source>
        <strain evidence="8">NY0173</strain>
    </source>
</reference>
<organism evidence="8 9">
    <name type="scientific">Kipferlia bialata</name>
    <dbReference type="NCBI Taxonomy" id="797122"/>
    <lineage>
        <taxon>Eukaryota</taxon>
        <taxon>Metamonada</taxon>
        <taxon>Carpediemonas-like organisms</taxon>
        <taxon>Kipferlia</taxon>
    </lineage>
</organism>
<feature type="compositionally biased region" description="Low complexity" evidence="6">
    <location>
        <begin position="313"/>
        <end position="323"/>
    </location>
</feature>
<dbReference type="GO" id="GO:0000049">
    <property type="term" value="F:tRNA binding"/>
    <property type="evidence" value="ECO:0007669"/>
    <property type="project" value="TreeGrafter"/>
</dbReference>
<evidence type="ECO:0000256" key="6">
    <source>
        <dbReference type="SAM" id="MobiDB-lite"/>
    </source>
</evidence>
<dbReference type="GO" id="GO:0002939">
    <property type="term" value="P:tRNA N1-guanine methylation"/>
    <property type="evidence" value="ECO:0007669"/>
    <property type="project" value="TreeGrafter"/>
</dbReference>
<comment type="catalytic activity">
    <reaction evidence="5">
        <text>guanosine(9) in tRNA + S-adenosyl-L-methionine = N(1)-methylguanosine(9) in tRNA + S-adenosyl-L-homocysteine + H(+)</text>
        <dbReference type="Rhea" id="RHEA:43156"/>
        <dbReference type="Rhea" id="RHEA-COMP:10367"/>
        <dbReference type="Rhea" id="RHEA-COMP:10368"/>
        <dbReference type="ChEBI" id="CHEBI:15378"/>
        <dbReference type="ChEBI" id="CHEBI:57856"/>
        <dbReference type="ChEBI" id="CHEBI:59789"/>
        <dbReference type="ChEBI" id="CHEBI:73542"/>
        <dbReference type="ChEBI" id="CHEBI:74269"/>
        <dbReference type="EC" id="2.1.1.221"/>
    </reaction>
</comment>
<keyword evidence="4" id="KW-0949">S-adenosyl-L-methionine</keyword>
<feature type="region of interest" description="Disordered" evidence="6">
    <location>
        <begin position="251"/>
        <end position="358"/>
    </location>
</feature>
<dbReference type="Proteomes" id="UP000265618">
    <property type="component" value="Unassembled WGS sequence"/>
</dbReference>
<keyword evidence="9" id="KW-1185">Reference proteome</keyword>
<accession>A0A9K3CRB7</accession>
<proteinExistence type="predicted"/>
<evidence type="ECO:0000256" key="5">
    <source>
        <dbReference type="ARBA" id="ARBA00048434"/>
    </source>
</evidence>
<keyword evidence="2" id="KW-0489">Methyltransferase</keyword>
<dbReference type="InterPro" id="IPR028564">
    <property type="entry name" value="MT_TRM10-typ"/>
</dbReference>
<gene>
    <name evidence="8" type="ORF">KIPB_001813</name>
</gene>
<dbReference type="CDD" id="cd18089">
    <property type="entry name" value="SPOUT_Trm10-like"/>
    <property type="match status" value="1"/>
</dbReference>